<keyword evidence="3" id="KW-0963">Cytoplasm</keyword>
<evidence type="ECO:0000313" key="12">
    <source>
        <dbReference type="Proteomes" id="UP000029424"/>
    </source>
</evidence>
<dbReference type="GO" id="GO:0005737">
    <property type="term" value="C:cytoplasm"/>
    <property type="evidence" value="ECO:0007669"/>
    <property type="project" value="UniProtKB-SubCell"/>
</dbReference>
<dbReference type="InterPro" id="IPR013462">
    <property type="entry name" value="Gas-vesicle_GvpN"/>
</dbReference>
<evidence type="ECO:0000256" key="7">
    <source>
        <dbReference type="ARBA" id="ARBA00022987"/>
    </source>
</evidence>
<dbReference type="PANTHER" id="PTHR42759">
    <property type="entry name" value="MOXR FAMILY PROTEIN"/>
    <property type="match status" value="1"/>
</dbReference>
<keyword evidence="5" id="KW-0378">Hydrolase</keyword>
<dbReference type="NCBIfam" id="TIGR02640">
    <property type="entry name" value="gas_vesic_GvpN"/>
    <property type="match status" value="1"/>
</dbReference>
<dbReference type="GO" id="GO:0031411">
    <property type="term" value="C:gas vesicle"/>
    <property type="evidence" value="ECO:0007669"/>
    <property type="project" value="UniProtKB-SubCell"/>
</dbReference>
<keyword evidence="12" id="KW-1185">Reference proteome</keyword>
<dbReference type="GO" id="GO:0016887">
    <property type="term" value="F:ATP hydrolysis activity"/>
    <property type="evidence" value="ECO:0007669"/>
    <property type="project" value="InterPro"/>
</dbReference>
<dbReference type="SUPFAM" id="SSF52540">
    <property type="entry name" value="P-loop containing nucleoside triphosphate hydrolases"/>
    <property type="match status" value="1"/>
</dbReference>
<keyword evidence="7" id="KW-0304">Gas vesicle</keyword>
<accession>A0AAI8FQW5</accession>
<dbReference type="SMART" id="SM00382">
    <property type="entry name" value="AAA"/>
    <property type="match status" value="1"/>
</dbReference>
<dbReference type="InterPro" id="IPR003593">
    <property type="entry name" value="AAA+_ATPase"/>
</dbReference>
<proteinExistence type="inferred from homology"/>
<feature type="domain" description="AAA+ ATPase" evidence="10">
    <location>
        <begin position="54"/>
        <end position="222"/>
    </location>
</feature>
<gene>
    <name evidence="11" type="primary">gvpN</name>
    <name evidence="11" type="ORF">DM82_5913</name>
</gene>
<evidence type="ECO:0000256" key="5">
    <source>
        <dbReference type="ARBA" id="ARBA00022801"/>
    </source>
</evidence>
<comment type="catalytic activity">
    <reaction evidence="9">
        <text>ATP + H2O = ADP + phosphate + H(+)</text>
        <dbReference type="Rhea" id="RHEA:13065"/>
        <dbReference type="ChEBI" id="CHEBI:15377"/>
        <dbReference type="ChEBI" id="CHEBI:15378"/>
        <dbReference type="ChEBI" id="CHEBI:30616"/>
        <dbReference type="ChEBI" id="CHEBI:43474"/>
        <dbReference type="ChEBI" id="CHEBI:456216"/>
    </reaction>
</comment>
<dbReference type="GeneID" id="60550828"/>
<keyword evidence="6" id="KW-0067">ATP-binding</keyword>
<dbReference type="InterPro" id="IPR027417">
    <property type="entry name" value="P-loop_NTPase"/>
</dbReference>
<name>A0AAI8FQW5_9BURK</name>
<dbReference type="GO" id="GO:0031412">
    <property type="term" value="P:gas vesicle organization"/>
    <property type="evidence" value="ECO:0007669"/>
    <property type="project" value="InterPro"/>
</dbReference>
<dbReference type="CDD" id="cd00009">
    <property type="entry name" value="AAA"/>
    <property type="match status" value="1"/>
</dbReference>
<dbReference type="AlphaFoldDB" id="A0AAI8FQW5"/>
<evidence type="ECO:0000256" key="2">
    <source>
        <dbReference type="ARBA" id="ARBA00009417"/>
    </source>
</evidence>
<dbReference type="Gene3D" id="3.40.50.300">
    <property type="entry name" value="P-loop containing nucleotide triphosphate hydrolases"/>
    <property type="match status" value="1"/>
</dbReference>
<evidence type="ECO:0000256" key="3">
    <source>
        <dbReference type="ARBA" id="ARBA00022490"/>
    </source>
</evidence>
<evidence type="ECO:0000256" key="8">
    <source>
        <dbReference type="ARBA" id="ARBA00035108"/>
    </source>
</evidence>
<comment type="subcellular location">
    <subcellularLocation>
        <location evidence="1">Cytoplasm</location>
    </subcellularLocation>
    <subcellularLocation>
        <location evidence="8">Gas vesicle</location>
    </subcellularLocation>
</comment>
<dbReference type="PANTHER" id="PTHR42759:SF1">
    <property type="entry name" value="MAGNESIUM-CHELATASE SUBUNIT CHLD"/>
    <property type="match status" value="1"/>
</dbReference>
<dbReference type="KEGG" id="bok:DM82_5913"/>
<evidence type="ECO:0000256" key="6">
    <source>
        <dbReference type="ARBA" id="ARBA00022840"/>
    </source>
</evidence>
<dbReference type="GO" id="GO:0005524">
    <property type="term" value="F:ATP binding"/>
    <property type="evidence" value="ECO:0007669"/>
    <property type="project" value="UniProtKB-KW"/>
</dbReference>
<keyword evidence="4" id="KW-0547">Nucleotide-binding</keyword>
<evidence type="ECO:0000256" key="9">
    <source>
        <dbReference type="ARBA" id="ARBA00049360"/>
    </source>
</evidence>
<protein>
    <submittedName>
        <fullName evidence="11">Gas vesicle protein GvpN</fullName>
    </submittedName>
</protein>
<evidence type="ECO:0000256" key="1">
    <source>
        <dbReference type="ARBA" id="ARBA00004496"/>
    </source>
</evidence>
<evidence type="ECO:0000313" key="11">
    <source>
        <dbReference type="EMBL" id="AIO69312.1"/>
    </source>
</evidence>
<dbReference type="InterPro" id="IPR011704">
    <property type="entry name" value="ATPase_dyneun-rel_AAA"/>
</dbReference>
<dbReference type="EMBL" id="CP008727">
    <property type="protein sequence ID" value="AIO69312.1"/>
    <property type="molecule type" value="Genomic_DNA"/>
</dbReference>
<sequence>MTDLAPPPELVAAARGVNSDGAARNRVRLEASAEFVQTPAVRNLTERALTYLGAGYGVHLAGPSGTGKTTLAFHIAAQLGRQVVLMHGDDELGSADLVGRGTGYRRSRVVDNFIHSVVKTEEEMTTTWIDNRLTTACQHGLTLIYDEFNRSRPEANNALLPVLSEGILNLPNRMTGAGYLTVHPGFRAIFTSNPEEYVGVHKTQNALMGRLITIQVGHYDRETEVEIVWARSEIERADAERIVDLTRRLRDTSDNGHHPSIRAAIALARALAYRGGEATPDNPGYVWACRDILGVEPEQEAQAVRHAGRRTKARR</sequence>
<reference evidence="11 12" key="1">
    <citation type="submission" date="2014-06" db="EMBL/GenBank/DDBJ databases">
        <authorList>
            <person name="Bishop-Lilly K.A."/>
            <person name="Broomall S.M."/>
            <person name="Chain P.S."/>
            <person name="Chertkov O."/>
            <person name="Coyne S.R."/>
            <person name="Daligault H.E."/>
            <person name="Davenport K.W."/>
            <person name="Erkkila T."/>
            <person name="Frey K.G."/>
            <person name="Gibbons H.S."/>
            <person name="Gu W."/>
            <person name="Jaissle J."/>
            <person name="Johnson S.L."/>
            <person name="Koroleva G.I."/>
            <person name="Ladner J.T."/>
            <person name="Lo C.-C."/>
            <person name="Minogue T.D."/>
            <person name="Munk C."/>
            <person name="Palacios G.F."/>
            <person name="Redden C.L."/>
            <person name="Rosenzweig C.N."/>
            <person name="Scholz M.B."/>
            <person name="Teshima H."/>
            <person name="Xu Y."/>
        </authorList>
    </citation>
    <scope>NUCLEOTIDE SEQUENCE [LARGE SCALE GENOMIC DNA]</scope>
    <source>
        <strain evidence="11 12">EO147</strain>
    </source>
</reference>
<evidence type="ECO:0000259" key="10">
    <source>
        <dbReference type="SMART" id="SM00382"/>
    </source>
</evidence>
<dbReference type="InterPro" id="IPR050764">
    <property type="entry name" value="CbbQ/NirQ/NorQ/GpvN"/>
</dbReference>
<comment type="similarity">
    <text evidence="2">Belongs to the CbbQ/NirQ/NorQ/GpvN family.</text>
</comment>
<dbReference type="Pfam" id="PF07728">
    <property type="entry name" value="AAA_5"/>
    <property type="match status" value="1"/>
</dbReference>
<dbReference type="RefSeq" id="WP_232239157.1">
    <property type="nucleotide sequence ID" value="NZ_CADEQG010000022.1"/>
</dbReference>
<organism evidence="11 12">
    <name type="scientific">Burkholderia oklahomensis</name>
    <dbReference type="NCBI Taxonomy" id="342113"/>
    <lineage>
        <taxon>Bacteria</taxon>
        <taxon>Pseudomonadati</taxon>
        <taxon>Pseudomonadota</taxon>
        <taxon>Betaproteobacteria</taxon>
        <taxon>Burkholderiales</taxon>
        <taxon>Burkholderiaceae</taxon>
        <taxon>Burkholderia</taxon>
        <taxon>pseudomallei group</taxon>
    </lineage>
</organism>
<dbReference type="Proteomes" id="UP000029424">
    <property type="component" value="Chromosome 2"/>
</dbReference>
<evidence type="ECO:0000256" key="4">
    <source>
        <dbReference type="ARBA" id="ARBA00022741"/>
    </source>
</evidence>